<protein>
    <recommendedName>
        <fullName evidence="3">Fibronectin type-III domain-containing protein</fullName>
    </recommendedName>
</protein>
<dbReference type="Proteomes" id="UP000634229">
    <property type="component" value="Unassembled WGS sequence"/>
</dbReference>
<dbReference type="EMBL" id="JAERRF010000015">
    <property type="protein sequence ID" value="MBL1099728.1"/>
    <property type="molecule type" value="Genomic_DNA"/>
</dbReference>
<sequence length="895" mass="94608">MAFDEARYRREVLDHGLPLKDDLRWRYQLDEPLTAAAVAEAVKEVRACWRRGRSRLKYRPVIEALEAGHPVHQRVFDAAAAGDLEPLRTALAEQDRREGDGRRRLRDALEEAADGLGLIAPATVEEVAAAHGVTGARVHEALREVRIEVREPDALPAAAPLPAYLRCARQLGLLRLRHLADFLAADGPGGRVSAPLEPFTQPPPGERALDEAAVRWARLPHSAAQTAAHGVVAALRQVLRERGPEGLGAVLAYELAASVREHRAARAGAATLLAHAVGELSVAEADARRLVFAVLHERSGDPVTGRLRRLAADGQLAQAAAVLDRFPDGALPEEAGALAAHVRERLAEALRLRDRAAGLRAGDPDRGWELLDEAELIAADLPGADALRRTLPARPVPRCVAVSDDAGVLVEWEPTPSTAGEPEYMVVRRVGRPPRSALDGTVLRPDSPGATSLRDTFAPDGTALFVGRPLYYGVAVRRGAEPGTPPSALAVCGPVYHRPEVAGVTLRVGDATVTGAWRCPAGAESVEVTRDGGGGRGVRVTARRDGFTDSGLTNGAVHRYRIAVVYRGPDGSRTVTEGVRLSATPVSPPQPVTALRVEPVADDPAALVARFPAPRGGDAALYLLDGAVPWPAGTRLPMSGLRPAARPLTASPVPGGLRFRVPARSATVLAVTVAGDEAVTGPHRRVDVLPGIGRIEARRLGGEVSVAFDWPAHGVDAAEVSWTVDGSPAGRRTVTRAAYLHEAGARIPVADGAAVEIEVRAVASGAGPRVGGAPSLTSLPARVEVGYRLTRSGLPGRRTLRAVFTARATVRAERLLLVRAYGESWPLAPGDGETLGELTEVELPAGRPVELAVPAPGGKGPGGRGYWLRCFAVGDGVLLRDPPTSELRVGRGRQR</sequence>
<reference evidence="1 2" key="1">
    <citation type="submission" date="2021-01" db="EMBL/GenBank/DDBJ databases">
        <title>WGS of actinomycetes isolated from Thailand.</title>
        <authorList>
            <person name="Thawai C."/>
        </authorList>
    </citation>
    <scope>NUCLEOTIDE SEQUENCE [LARGE SCALE GENOMIC DNA]</scope>
    <source>
        <strain evidence="1 2">CA1R205</strain>
    </source>
</reference>
<dbReference type="RefSeq" id="WP_201877249.1">
    <property type="nucleotide sequence ID" value="NZ_JAERRF010000015.1"/>
</dbReference>
<accession>A0ABS1NI49</accession>
<name>A0ABS1NI49_9ACTN</name>
<proteinExistence type="predicted"/>
<evidence type="ECO:0008006" key="3">
    <source>
        <dbReference type="Google" id="ProtNLM"/>
    </source>
</evidence>
<evidence type="ECO:0000313" key="1">
    <source>
        <dbReference type="EMBL" id="MBL1099728.1"/>
    </source>
</evidence>
<evidence type="ECO:0000313" key="2">
    <source>
        <dbReference type="Proteomes" id="UP000634229"/>
    </source>
</evidence>
<comment type="caution">
    <text evidence="1">The sequence shown here is derived from an EMBL/GenBank/DDBJ whole genome shotgun (WGS) entry which is preliminary data.</text>
</comment>
<gene>
    <name evidence="1" type="ORF">JK363_24275</name>
</gene>
<organism evidence="1 2">
    <name type="scientific">Streptomyces coffeae</name>
    <dbReference type="NCBI Taxonomy" id="621382"/>
    <lineage>
        <taxon>Bacteria</taxon>
        <taxon>Bacillati</taxon>
        <taxon>Actinomycetota</taxon>
        <taxon>Actinomycetes</taxon>
        <taxon>Kitasatosporales</taxon>
        <taxon>Streptomycetaceae</taxon>
        <taxon>Streptomyces</taxon>
    </lineage>
</organism>
<keyword evidence="2" id="KW-1185">Reference proteome</keyword>